<evidence type="ECO:0000256" key="1">
    <source>
        <dbReference type="SAM" id="MobiDB-lite"/>
    </source>
</evidence>
<gene>
    <name evidence="2" type="ORF">HMPREF0045_01750</name>
</gene>
<proteinExistence type="predicted"/>
<keyword evidence="3" id="KW-1185">Reference proteome</keyword>
<feature type="region of interest" description="Disordered" evidence="1">
    <location>
        <begin position="1"/>
        <end position="53"/>
    </location>
</feature>
<feature type="compositionally biased region" description="Polar residues" evidence="1">
    <location>
        <begin position="42"/>
        <end position="53"/>
    </location>
</feature>
<name>G9PHM2_9ACTO</name>
<reference evidence="2 3" key="1">
    <citation type="submission" date="2011-10" db="EMBL/GenBank/DDBJ databases">
        <title>The Genome Sequence of Actinomyces graevenitzii C83.</title>
        <authorList>
            <consortium name="The Broad Institute Genome Sequencing Platform"/>
            <consortium name="The Broad Institute Genome Sequencing Center for Infectious Disease"/>
            <person name="Earl A."/>
            <person name="Ward D."/>
            <person name="Feldgarden M."/>
            <person name="Gevers D."/>
            <person name="Sibley C.D."/>
            <person name="Field T.R."/>
            <person name="Grinwis M."/>
            <person name="Eshaghurshan C.S."/>
            <person name="Surette M.G."/>
            <person name="Young S.K."/>
            <person name="Zeng Q."/>
            <person name="Gargeya S."/>
            <person name="Fitzgerald M."/>
            <person name="Haas B."/>
            <person name="Abouelleil A."/>
            <person name="Alvarado L."/>
            <person name="Arachchi H.M."/>
            <person name="Berlin A."/>
            <person name="Brown A."/>
            <person name="Chapman S.B."/>
            <person name="Chen Z."/>
            <person name="Dunbar C."/>
            <person name="Freedman E."/>
            <person name="Gearin G."/>
            <person name="Goldberg J."/>
            <person name="Griggs A."/>
            <person name="Gujja S."/>
            <person name="Heiman D."/>
            <person name="Howarth C."/>
            <person name="Larson L."/>
            <person name="Lui A."/>
            <person name="MacDonald P.J.P."/>
            <person name="Montmayeur A."/>
            <person name="Murphy C."/>
            <person name="Neiman D."/>
            <person name="Pearson M."/>
            <person name="Priest M."/>
            <person name="Roberts A."/>
            <person name="Saif S."/>
            <person name="Shea T."/>
            <person name="Shenoy N."/>
            <person name="Sisk P."/>
            <person name="Stolte C."/>
            <person name="Sykes S."/>
            <person name="Wortman J."/>
            <person name="Nusbaum C."/>
            <person name="Birren B."/>
        </authorList>
    </citation>
    <scope>NUCLEOTIDE SEQUENCE [LARGE SCALE GENOMIC DNA]</scope>
    <source>
        <strain evidence="2 3">C83</strain>
    </source>
</reference>
<sequence length="53" mass="5825">MRPETPREADLAPLMVEPFHEAGDAQRGPVKQVWGRPIRDGPTTSQPENSGSQ</sequence>
<accession>G9PHM2</accession>
<protein>
    <submittedName>
        <fullName evidence="2">Uncharacterized protein</fullName>
    </submittedName>
</protein>
<dbReference type="EMBL" id="ACRN01000015">
    <property type="protein sequence ID" value="EHM87371.1"/>
    <property type="molecule type" value="Genomic_DNA"/>
</dbReference>
<evidence type="ECO:0000313" key="3">
    <source>
        <dbReference type="Proteomes" id="UP000003822"/>
    </source>
</evidence>
<dbReference type="PATRIC" id="fig|435830.3.peg.1684"/>
<dbReference type="HOGENOM" id="CLU_3057575_0_0_11"/>
<dbReference type="AlphaFoldDB" id="G9PHM2"/>
<evidence type="ECO:0000313" key="2">
    <source>
        <dbReference type="EMBL" id="EHM87371.1"/>
    </source>
</evidence>
<organism evidence="2 3">
    <name type="scientific">Actinomyces graevenitzii C83</name>
    <dbReference type="NCBI Taxonomy" id="435830"/>
    <lineage>
        <taxon>Bacteria</taxon>
        <taxon>Bacillati</taxon>
        <taxon>Actinomycetota</taxon>
        <taxon>Actinomycetes</taxon>
        <taxon>Actinomycetales</taxon>
        <taxon>Actinomycetaceae</taxon>
        <taxon>Actinomyces</taxon>
    </lineage>
</organism>
<dbReference type="Proteomes" id="UP000003822">
    <property type="component" value="Unassembled WGS sequence"/>
</dbReference>
<feature type="compositionally biased region" description="Basic and acidic residues" evidence="1">
    <location>
        <begin position="1"/>
        <end position="10"/>
    </location>
</feature>
<comment type="caution">
    <text evidence="2">The sequence shown here is derived from an EMBL/GenBank/DDBJ whole genome shotgun (WGS) entry which is preliminary data.</text>
</comment>